<feature type="transmembrane region" description="Helical" evidence="3">
    <location>
        <begin position="358"/>
        <end position="375"/>
    </location>
</feature>
<feature type="transmembrane region" description="Helical" evidence="3">
    <location>
        <begin position="230"/>
        <end position="256"/>
    </location>
</feature>
<feature type="transmembrane region" description="Helical" evidence="3">
    <location>
        <begin position="382"/>
        <end position="400"/>
    </location>
</feature>
<protein>
    <recommendedName>
        <fullName evidence="6">Dolichyl-phosphate-mannose-protein mannosyltransferase</fullName>
    </recommendedName>
</protein>
<evidence type="ECO:0000313" key="4">
    <source>
        <dbReference type="EMBL" id="PSL24448.1"/>
    </source>
</evidence>
<dbReference type="Proteomes" id="UP000240978">
    <property type="component" value="Unassembled WGS sequence"/>
</dbReference>
<dbReference type="GO" id="GO:0030968">
    <property type="term" value="P:endoplasmic reticulum unfolded protein response"/>
    <property type="evidence" value="ECO:0007669"/>
    <property type="project" value="TreeGrafter"/>
</dbReference>
<dbReference type="RefSeq" id="WP_106605009.1">
    <property type="nucleotide sequence ID" value="NZ_PYGK01000015.1"/>
</dbReference>
<dbReference type="PANTHER" id="PTHR44227">
    <property type="match status" value="1"/>
</dbReference>
<keyword evidence="3" id="KW-0812">Transmembrane</keyword>
<feature type="transmembrane region" description="Helical" evidence="3">
    <location>
        <begin position="182"/>
        <end position="210"/>
    </location>
</feature>
<dbReference type="EMBL" id="PYGK01000015">
    <property type="protein sequence ID" value="PSL24448.1"/>
    <property type="molecule type" value="Genomic_DNA"/>
</dbReference>
<evidence type="ECO:0000256" key="3">
    <source>
        <dbReference type="SAM" id="Phobius"/>
    </source>
</evidence>
<dbReference type="InterPro" id="IPR052346">
    <property type="entry name" value="O-mannosyl-transferase_TMTC"/>
</dbReference>
<feature type="transmembrane region" description="Helical" evidence="3">
    <location>
        <begin position="303"/>
        <end position="320"/>
    </location>
</feature>
<feature type="transmembrane region" description="Helical" evidence="3">
    <location>
        <begin position="263"/>
        <end position="283"/>
    </location>
</feature>
<evidence type="ECO:0000256" key="2">
    <source>
        <dbReference type="ARBA" id="ARBA00022803"/>
    </source>
</evidence>
<feature type="transmembrane region" description="Helical" evidence="3">
    <location>
        <begin position="157"/>
        <end position="175"/>
    </location>
</feature>
<gene>
    <name evidence="4" type="ORF">CLV42_11535</name>
</gene>
<keyword evidence="3" id="KW-0472">Membrane</keyword>
<evidence type="ECO:0000256" key="1">
    <source>
        <dbReference type="ARBA" id="ARBA00022737"/>
    </source>
</evidence>
<dbReference type="PANTHER" id="PTHR44227:SF3">
    <property type="entry name" value="PROTEIN O-MANNOSYL-TRANSFERASE TMTC4"/>
    <property type="match status" value="1"/>
</dbReference>
<comment type="caution">
    <text evidence="4">The sequence shown here is derived from an EMBL/GenBank/DDBJ whole genome shotgun (WGS) entry which is preliminary data.</text>
</comment>
<keyword evidence="2" id="KW-0802">TPR repeat</keyword>
<accession>A0A2P8FRU0</accession>
<dbReference type="GO" id="GO:0000030">
    <property type="term" value="F:mannosyltransferase activity"/>
    <property type="evidence" value="ECO:0007669"/>
    <property type="project" value="TreeGrafter"/>
</dbReference>
<keyword evidence="1" id="KW-0677">Repeat</keyword>
<sequence length="417" mass="48042">MFSLTALNSILYNRKLAVFIILCICLIVYIPIYSLDFQDSWDDQWVVINEYTENGLSLPNLKHILFDFYHGQYSPVNQLFYSTMYALNGYDPLLFHFCCLLVHLCNTVLVYLFIDKLLKACGHDDSLCAKTSFLTTLMFSIHPIVVEPVSWISASKILIYSLFYLVALIAYIDYMSTKKLKYYLLAMVCFVLSFGAKEQAVVLPVAFFLTDYLVKGKQYALSGKVLLEKVPFLALALFFGLLTIYSQAYFGAGLLIDQKGYPLVQRLIFASYALTEYFTKIIFPLRIHHLYPFPNDPGHPVPIRFYVYPVALIIIVIYLIRNFTVNYIYFGICFFVLHLITCIHLIPMARVAIVADRYAYVSAIGILFPISYYLAKFKQRAIAVRIVVLYCLFLSVYSYTRTSDWRNSTVLKNSINS</sequence>
<evidence type="ECO:0000313" key="5">
    <source>
        <dbReference type="Proteomes" id="UP000240978"/>
    </source>
</evidence>
<feature type="transmembrane region" description="Helical" evidence="3">
    <location>
        <begin position="16"/>
        <end position="35"/>
    </location>
</feature>
<feature type="transmembrane region" description="Helical" evidence="3">
    <location>
        <begin position="327"/>
        <end position="346"/>
    </location>
</feature>
<feature type="transmembrane region" description="Helical" evidence="3">
    <location>
        <begin position="126"/>
        <end position="145"/>
    </location>
</feature>
<proteinExistence type="predicted"/>
<keyword evidence="3" id="KW-1133">Transmembrane helix</keyword>
<organism evidence="4 5">
    <name type="scientific">Chitinophaga ginsengisoli</name>
    <dbReference type="NCBI Taxonomy" id="363837"/>
    <lineage>
        <taxon>Bacteria</taxon>
        <taxon>Pseudomonadati</taxon>
        <taxon>Bacteroidota</taxon>
        <taxon>Chitinophagia</taxon>
        <taxon>Chitinophagales</taxon>
        <taxon>Chitinophagaceae</taxon>
        <taxon>Chitinophaga</taxon>
    </lineage>
</organism>
<dbReference type="OrthoDB" id="1100887at2"/>
<keyword evidence="5" id="KW-1185">Reference proteome</keyword>
<evidence type="ECO:0008006" key="6">
    <source>
        <dbReference type="Google" id="ProtNLM"/>
    </source>
</evidence>
<reference evidence="4 5" key="1">
    <citation type="submission" date="2018-03" db="EMBL/GenBank/DDBJ databases">
        <title>Genomic Encyclopedia of Archaeal and Bacterial Type Strains, Phase II (KMG-II): from individual species to whole genera.</title>
        <authorList>
            <person name="Goeker M."/>
        </authorList>
    </citation>
    <scope>NUCLEOTIDE SEQUENCE [LARGE SCALE GENOMIC DNA]</scope>
    <source>
        <strain evidence="4 5">DSM 18107</strain>
    </source>
</reference>
<name>A0A2P8FRU0_9BACT</name>
<feature type="transmembrane region" description="Helical" evidence="3">
    <location>
        <begin position="93"/>
        <end position="114"/>
    </location>
</feature>
<dbReference type="GO" id="GO:0035269">
    <property type="term" value="P:protein O-linked glycosylation via mannose"/>
    <property type="evidence" value="ECO:0007669"/>
    <property type="project" value="TreeGrafter"/>
</dbReference>
<dbReference type="AlphaFoldDB" id="A0A2P8FRU0"/>